<evidence type="ECO:0000256" key="1">
    <source>
        <dbReference type="SAM" id="MobiDB-lite"/>
    </source>
</evidence>
<protein>
    <recommendedName>
        <fullName evidence="4">DUF5709 domain-containing protein</fullName>
    </recommendedName>
</protein>
<proteinExistence type="predicted"/>
<dbReference type="Proteomes" id="UP001316189">
    <property type="component" value="Chromosome"/>
</dbReference>
<accession>A0ABY5L1B1</accession>
<feature type="compositionally biased region" description="Acidic residues" evidence="1">
    <location>
        <begin position="32"/>
        <end position="52"/>
    </location>
</feature>
<dbReference type="EMBL" id="CP101988">
    <property type="protein sequence ID" value="UUI76184.1"/>
    <property type="molecule type" value="Genomic_DNA"/>
</dbReference>
<feature type="compositionally biased region" description="Basic and acidic residues" evidence="1">
    <location>
        <begin position="87"/>
        <end position="101"/>
    </location>
</feature>
<name>A0ABY5L1B1_9CELL</name>
<feature type="compositionally biased region" description="Low complexity" evidence="1">
    <location>
        <begin position="53"/>
        <end position="62"/>
    </location>
</feature>
<dbReference type="RefSeq" id="WP_227570842.1">
    <property type="nucleotide sequence ID" value="NZ_CP101988.1"/>
</dbReference>
<reference evidence="2 3" key="1">
    <citation type="submission" date="2022-07" db="EMBL/GenBank/DDBJ databases">
        <title>Novel species in genus cellulomonas.</title>
        <authorList>
            <person name="Ye L."/>
        </authorList>
    </citation>
    <scope>NUCLEOTIDE SEQUENCE [LARGE SCALE GENOMIC DNA]</scope>
    <source>
        <strain evidence="3">zg-Y338</strain>
    </source>
</reference>
<organism evidence="2 3">
    <name type="scientific">Cellulomonas chengniuliangii</name>
    <dbReference type="NCBI Taxonomy" id="2968084"/>
    <lineage>
        <taxon>Bacteria</taxon>
        <taxon>Bacillati</taxon>
        <taxon>Actinomycetota</taxon>
        <taxon>Actinomycetes</taxon>
        <taxon>Micrococcales</taxon>
        <taxon>Cellulomonadaceae</taxon>
        <taxon>Cellulomonas</taxon>
    </lineage>
</organism>
<sequence>MSTVPGQDSWRDAGLTKPSLRDAAEVEPAPFELDELGDAEAADELREDEADTDVAVVDPAADVVEEYRPGAPRPDLDDQANVADVTEQTREVPPDERDDYP</sequence>
<feature type="region of interest" description="Disordered" evidence="1">
    <location>
        <begin position="1"/>
        <end position="101"/>
    </location>
</feature>
<evidence type="ECO:0008006" key="4">
    <source>
        <dbReference type="Google" id="ProtNLM"/>
    </source>
</evidence>
<evidence type="ECO:0000313" key="3">
    <source>
        <dbReference type="Proteomes" id="UP001316189"/>
    </source>
</evidence>
<evidence type="ECO:0000313" key="2">
    <source>
        <dbReference type="EMBL" id="UUI76184.1"/>
    </source>
</evidence>
<keyword evidence="3" id="KW-1185">Reference proteome</keyword>
<gene>
    <name evidence="2" type="ORF">NP064_04585</name>
</gene>